<protein>
    <submittedName>
        <fullName evidence="4">GNAT family N-acetyltransferase</fullName>
    </submittedName>
</protein>
<keyword evidence="1 4" id="KW-0808">Transferase</keyword>
<organism evidence="4 5">
    <name type="scientific">Prosthecochloris marina</name>
    <dbReference type="NCBI Taxonomy" id="2017681"/>
    <lineage>
        <taxon>Bacteria</taxon>
        <taxon>Pseudomonadati</taxon>
        <taxon>Chlorobiota</taxon>
        <taxon>Chlorobiia</taxon>
        <taxon>Chlorobiales</taxon>
        <taxon>Chlorobiaceae</taxon>
        <taxon>Prosthecochloris</taxon>
    </lineage>
</organism>
<dbReference type="InterPro" id="IPR000182">
    <property type="entry name" value="GNAT_dom"/>
</dbReference>
<evidence type="ECO:0000313" key="5">
    <source>
        <dbReference type="Proteomes" id="UP000246278"/>
    </source>
</evidence>
<evidence type="ECO:0000313" key="4">
    <source>
        <dbReference type="EMBL" id="PWW83084.1"/>
    </source>
</evidence>
<evidence type="ECO:0000256" key="1">
    <source>
        <dbReference type="ARBA" id="ARBA00022679"/>
    </source>
</evidence>
<dbReference type="Gene3D" id="3.40.630.30">
    <property type="match status" value="1"/>
</dbReference>
<dbReference type="PANTHER" id="PTHR10545">
    <property type="entry name" value="DIAMINE N-ACETYLTRANSFERASE"/>
    <property type="match status" value="1"/>
</dbReference>
<evidence type="ECO:0000259" key="3">
    <source>
        <dbReference type="PROSITE" id="PS51186"/>
    </source>
</evidence>
<accession>A0A317T8Q4</accession>
<gene>
    <name evidence="4" type="ORF">CR164_00535</name>
</gene>
<dbReference type="OrthoDB" id="9805924at2"/>
<reference evidence="5" key="1">
    <citation type="submission" date="2017-10" db="EMBL/GenBank/DDBJ databases">
        <authorList>
            <person name="Gaisin V.A."/>
            <person name="Rysina M.S."/>
            <person name="Grouzdev D.S."/>
        </authorList>
    </citation>
    <scope>NUCLEOTIDE SEQUENCE [LARGE SCALE GENOMIC DNA]</scope>
    <source>
        <strain evidence="5">V1</strain>
    </source>
</reference>
<proteinExistence type="predicted"/>
<feature type="domain" description="N-acetyltransferase" evidence="3">
    <location>
        <begin position="1"/>
        <end position="153"/>
    </location>
</feature>
<comment type="caution">
    <text evidence="4">The sequence shown here is derived from an EMBL/GenBank/DDBJ whole genome shotgun (WGS) entry which is preliminary data.</text>
</comment>
<keyword evidence="2" id="KW-0012">Acyltransferase</keyword>
<name>A0A317T8Q4_9CHLB</name>
<dbReference type="GO" id="GO:0008080">
    <property type="term" value="F:N-acetyltransferase activity"/>
    <property type="evidence" value="ECO:0007669"/>
    <property type="project" value="TreeGrafter"/>
</dbReference>
<dbReference type="EMBL" id="PDNZ01000001">
    <property type="protein sequence ID" value="PWW83084.1"/>
    <property type="molecule type" value="Genomic_DNA"/>
</dbReference>
<dbReference type="InterPro" id="IPR051016">
    <property type="entry name" value="Diverse_Substrate_AcTransf"/>
</dbReference>
<dbReference type="AlphaFoldDB" id="A0A317T8Q4"/>
<dbReference type="Pfam" id="PF00583">
    <property type="entry name" value="Acetyltransf_1"/>
    <property type="match status" value="1"/>
</dbReference>
<dbReference type="RefSeq" id="WP_110021966.1">
    <property type="nucleotide sequence ID" value="NZ_PDNZ01000001.1"/>
</dbReference>
<dbReference type="InterPro" id="IPR016181">
    <property type="entry name" value="Acyl_CoA_acyltransferase"/>
</dbReference>
<dbReference type="PROSITE" id="PS51186">
    <property type="entry name" value="GNAT"/>
    <property type="match status" value="1"/>
</dbReference>
<dbReference type="CDD" id="cd04301">
    <property type="entry name" value="NAT_SF"/>
    <property type="match status" value="1"/>
</dbReference>
<dbReference type="Proteomes" id="UP000246278">
    <property type="component" value="Unassembled WGS sequence"/>
</dbReference>
<sequence length="153" mass="17087">MIIRSATLDDIDRCIELLICLFDQEAEFSPNPARQRKGLLMIIQDPSRGTILVAEDPKRGFIAGMTVLLYTVSTALGRKVALLEDLIIDPAYRSQGIGTHLVTHAIHLAENEGFARITLLTDKDNGTAQDFYQKQGFTRSGMVVFRRIISPLR</sequence>
<evidence type="ECO:0000256" key="2">
    <source>
        <dbReference type="ARBA" id="ARBA00023315"/>
    </source>
</evidence>
<dbReference type="SUPFAM" id="SSF55729">
    <property type="entry name" value="Acyl-CoA N-acyltransferases (Nat)"/>
    <property type="match status" value="1"/>
</dbReference>
<dbReference type="PANTHER" id="PTHR10545:SF29">
    <property type="entry name" value="GH14572P-RELATED"/>
    <property type="match status" value="1"/>
</dbReference>
<keyword evidence="5" id="KW-1185">Reference proteome</keyword>